<dbReference type="Pfam" id="PF02770">
    <property type="entry name" value="Acyl-CoA_dh_M"/>
    <property type="match status" value="1"/>
</dbReference>
<dbReference type="Pfam" id="PF00441">
    <property type="entry name" value="Acyl-CoA_dh_1"/>
    <property type="match status" value="1"/>
</dbReference>
<dbReference type="SUPFAM" id="SSF47203">
    <property type="entry name" value="Acyl-CoA dehydrogenase C-terminal domain-like"/>
    <property type="match status" value="1"/>
</dbReference>
<evidence type="ECO:0000259" key="8">
    <source>
        <dbReference type="Pfam" id="PF18158"/>
    </source>
</evidence>
<evidence type="ECO:0000256" key="2">
    <source>
        <dbReference type="ARBA" id="ARBA00009347"/>
    </source>
</evidence>
<sequence>MNARVQPVAVAEAKAAPFATHEVRNQARPALGFNAFDDDRALSGLIATIAPWAKDKLSALGAHAGSESVQEAARLANEHEPKLLTHDRYGNRNDWVEFHPAWHQLMALAFRSEVHSLAWSTREPHGHLARAALSYLWNQIENGVGCPTGMAYAAIAGFSGKPQFNLWRERTLAADYDPRRLPIEAKRAAIIGYAMTEKQGGSDLRETQTTARFVERGAYGEIYAITGHKWFFSVPVADGFYTLARTQSGVSCLFVPRLLPDGSANRIHIQRLKDKCGNRSNASSEIEYHDTWSILVGEEGRGIAEILSHAHLTRLDFAVGSAGLMRQALSLALNHAQTRTAFGKPMSELPMQRNVLADLALESEAAMLGAFRIARATDGLQTSEHERLLARVATPVMKFWNCQRAPAFTYECLQVHGGNGFIMENPMARLYREAPLNSIWEGTSNMMCMDVLRAMQRDANCRDTFVDELRATRGLNPVYDRSTDDLADRLRARYPDDGHARALVTHMAHALQAAEMLRHGDAAAADLFVKSRLGADGMHVFGTLPSSEDLSRIVERASVIRHQGPQ</sequence>
<feature type="domain" description="Acyl-CoA oxidase/dehydrogenase middle" evidence="7">
    <location>
        <begin position="193"/>
        <end position="290"/>
    </location>
</feature>
<keyword evidence="3 5" id="KW-0285">Flavoprotein</keyword>
<dbReference type="InterPro" id="IPR041504">
    <property type="entry name" value="AidB_N"/>
</dbReference>
<name>A0A1G6WHP9_9BRAD</name>
<comment type="cofactor">
    <cofactor evidence="1 5">
        <name>FAD</name>
        <dbReference type="ChEBI" id="CHEBI:57692"/>
    </cofactor>
</comment>
<dbReference type="EMBL" id="FMZW01000013">
    <property type="protein sequence ID" value="SDD64615.1"/>
    <property type="molecule type" value="Genomic_DNA"/>
</dbReference>
<protein>
    <submittedName>
        <fullName evidence="9">Putative acyl-CoA dehydrogenase</fullName>
    </submittedName>
</protein>
<gene>
    <name evidence="9" type="ORF">SAMN05216337_1013156</name>
</gene>
<evidence type="ECO:0000313" key="10">
    <source>
        <dbReference type="Proteomes" id="UP000199245"/>
    </source>
</evidence>
<dbReference type="InterPro" id="IPR006091">
    <property type="entry name" value="Acyl-CoA_Oxase/DH_mid-dom"/>
</dbReference>
<dbReference type="Pfam" id="PF18158">
    <property type="entry name" value="AidB_N"/>
    <property type="match status" value="1"/>
</dbReference>
<dbReference type="InterPro" id="IPR009100">
    <property type="entry name" value="AcylCoA_DH/oxidase_NM_dom_sf"/>
</dbReference>
<dbReference type="Proteomes" id="UP000199245">
    <property type="component" value="Unassembled WGS sequence"/>
</dbReference>
<dbReference type="Gene3D" id="2.40.110.20">
    <property type="match status" value="1"/>
</dbReference>
<dbReference type="InterPro" id="IPR036250">
    <property type="entry name" value="AcylCo_DH-like_C"/>
</dbReference>
<dbReference type="GO" id="GO:0003995">
    <property type="term" value="F:acyl-CoA dehydrogenase activity"/>
    <property type="evidence" value="ECO:0007669"/>
    <property type="project" value="InterPro"/>
</dbReference>
<evidence type="ECO:0000256" key="1">
    <source>
        <dbReference type="ARBA" id="ARBA00001974"/>
    </source>
</evidence>
<organism evidence="9 10">
    <name type="scientific">Bradyrhizobium brasilense</name>
    <dbReference type="NCBI Taxonomy" id="1419277"/>
    <lineage>
        <taxon>Bacteria</taxon>
        <taxon>Pseudomonadati</taxon>
        <taxon>Pseudomonadota</taxon>
        <taxon>Alphaproteobacteria</taxon>
        <taxon>Hyphomicrobiales</taxon>
        <taxon>Nitrobacteraceae</taxon>
        <taxon>Bradyrhizobium</taxon>
    </lineage>
</organism>
<dbReference type="InterPro" id="IPR006089">
    <property type="entry name" value="Acyl-CoA_DH_CS"/>
</dbReference>
<dbReference type="PANTHER" id="PTHR42707">
    <property type="entry name" value="ACYL-COA DEHYDROGENASE"/>
    <property type="match status" value="1"/>
</dbReference>
<keyword evidence="4 5" id="KW-0274">FAD</keyword>
<feature type="domain" description="Acyl-CoA dehydrogenase/oxidase C-terminal" evidence="6">
    <location>
        <begin position="300"/>
        <end position="455"/>
    </location>
</feature>
<evidence type="ECO:0000313" key="9">
    <source>
        <dbReference type="EMBL" id="SDD64615.1"/>
    </source>
</evidence>
<evidence type="ECO:0000259" key="7">
    <source>
        <dbReference type="Pfam" id="PF02770"/>
    </source>
</evidence>
<keyword evidence="5" id="KW-0560">Oxidoreductase</keyword>
<comment type="similarity">
    <text evidence="2 5">Belongs to the acyl-CoA dehydrogenase family.</text>
</comment>
<dbReference type="InterPro" id="IPR052904">
    <property type="entry name" value="Acyl-CoA_dehydrogenase-like"/>
</dbReference>
<dbReference type="Gene3D" id="1.20.140.10">
    <property type="entry name" value="Butyryl-CoA Dehydrogenase, subunit A, domain 3"/>
    <property type="match status" value="1"/>
</dbReference>
<evidence type="ECO:0000256" key="3">
    <source>
        <dbReference type="ARBA" id="ARBA00022630"/>
    </source>
</evidence>
<dbReference type="InterPro" id="IPR009075">
    <property type="entry name" value="AcylCo_DH/oxidase_C"/>
</dbReference>
<evidence type="ECO:0000259" key="6">
    <source>
        <dbReference type="Pfam" id="PF00441"/>
    </source>
</evidence>
<dbReference type="Gene3D" id="6.10.250.600">
    <property type="match status" value="1"/>
</dbReference>
<dbReference type="PROSITE" id="PS00073">
    <property type="entry name" value="ACYL_COA_DH_2"/>
    <property type="match status" value="1"/>
</dbReference>
<dbReference type="RefSeq" id="WP_092083340.1">
    <property type="nucleotide sequence ID" value="NZ_FMZW01000013.1"/>
</dbReference>
<feature type="domain" description="Adaptive response protein AidB N-terminal" evidence="8">
    <location>
        <begin position="25"/>
        <end position="178"/>
    </location>
</feature>
<dbReference type="SUPFAM" id="SSF56645">
    <property type="entry name" value="Acyl-CoA dehydrogenase NM domain-like"/>
    <property type="match status" value="1"/>
</dbReference>
<evidence type="ECO:0000256" key="4">
    <source>
        <dbReference type="ARBA" id="ARBA00022827"/>
    </source>
</evidence>
<proteinExistence type="inferred from homology"/>
<evidence type="ECO:0000256" key="5">
    <source>
        <dbReference type="RuleBase" id="RU362125"/>
    </source>
</evidence>
<accession>A0A1G6WHP9</accession>
<dbReference type="PANTHER" id="PTHR42707:SF3">
    <property type="entry name" value="ACYL-COA DEHYDROGENASE AIDB-RELATED"/>
    <property type="match status" value="1"/>
</dbReference>
<dbReference type="AlphaFoldDB" id="A0A1G6WHP9"/>
<reference evidence="9 10" key="1">
    <citation type="submission" date="2016-10" db="EMBL/GenBank/DDBJ databases">
        <authorList>
            <person name="de Groot N.N."/>
        </authorList>
    </citation>
    <scope>NUCLEOTIDE SEQUENCE [LARGE SCALE GENOMIC DNA]</scope>
    <source>
        <strain evidence="9 10">R5</strain>
    </source>
</reference>